<reference evidence="1" key="1">
    <citation type="submission" date="2022-04" db="EMBL/GenBank/DDBJ databases">
        <title>Jade perch genome.</title>
        <authorList>
            <person name="Chao B."/>
        </authorList>
    </citation>
    <scope>NUCLEOTIDE SEQUENCE</scope>
    <source>
        <strain evidence="1">CB-2022</strain>
    </source>
</reference>
<keyword evidence="2" id="KW-1185">Reference proteome</keyword>
<evidence type="ECO:0000313" key="1">
    <source>
        <dbReference type="EMBL" id="KAI3354766.1"/>
    </source>
</evidence>
<evidence type="ECO:0000313" key="2">
    <source>
        <dbReference type="Proteomes" id="UP000831701"/>
    </source>
</evidence>
<gene>
    <name evidence="1" type="ORF">L3Q82_004592</name>
</gene>
<accession>A0ACB8VGX6</accession>
<proteinExistence type="predicted"/>
<dbReference type="Proteomes" id="UP000831701">
    <property type="component" value="Chromosome 21"/>
</dbReference>
<name>A0ACB8VGX6_9TELE</name>
<organism evidence="1 2">
    <name type="scientific">Scortum barcoo</name>
    <name type="common">barcoo grunter</name>
    <dbReference type="NCBI Taxonomy" id="214431"/>
    <lineage>
        <taxon>Eukaryota</taxon>
        <taxon>Metazoa</taxon>
        <taxon>Chordata</taxon>
        <taxon>Craniata</taxon>
        <taxon>Vertebrata</taxon>
        <taxon>Euteleostomi</taxon>
        <taxon>Actinopterygii</taxon>
        <taxon>Neopterygii</taxon>
        <taxon>Teleostei</taxon>
        <taxon>Neoteleostei</taxon>
        <taxon>Acanthomorphata</taxon>
        <taxon>Eupercaria</taxon>
        <taxon>Centrarchiformes</taxon>
        <taxon>Terapontoidei</taxon>
        <taxon>Terapontidae</taxon>
        <taxon>Scortum</taxon>
    </lineage>
</organism>
<dbReference type="EMBL" id="CM041551">
    <property type="protein sequence ID" value="KAI3354766.1"/>
    <property type="molecule type" value="Genomic_DNA"/>
</dbReference>
<comment type="caution">
    <text evidence="1">The sequence shown here is derived from an EMBL/GenBank/DDBJ whole genome shotgun (WGS) entry which is preliminary data.</text>
</comment>
<sequence length="465" mass="51894">MDEEPGLKYCNRDELIEGSRRDLGEPLYRYRLSAGTGLMLVTISQPHRSDILFSSISFNRPSVTHKDLFTAHFTFHVRAGNTNQTATLALFAVNAEAKGQEIIAFRTTLAKEKKRSRFHNAEVAQQKHCGGCCSGAEKMSHVAKKRKLDKSRQDRLYFDSYTDVTIHEEMIADHVRTNAYRTAILRNSESIRGKVVLDVGAGTGVLSVFCAQAGARKVYAVEACSIAEQAEKIVKQNSLEGTVEVVRGAVETVELPEMADVIVSEWMGYALLHESMLNSVLYARDRWLKPGGLLLPSRAELYIAPISDPVPEDRLHFWYTVKDQYGVDMSCMTDFARRCVRNSDITVSAVSGEDVLSHPARFAELDLRSVTAEELRSVRGKFRCESFGSAAVNAFCVFFTVTFPCSDGERPLLLSTSPFKPETHWKQAVLYLDAPVDVVQDTEVAGEKRQSKTFSIPDWSSEAQP</sequence>
<protein>
    <submittedName>
        <fullName evidence="1">Uncharacterized protein</fullName>
    </submittedName>
</protein>